<keyword evidence="3" id="KW-1185">Reference proteome</keyword>
<dbReference type="EMBL" id="BPUB01000002">
    <property type="protein sequence ID" value="GJG59623.1"/>
    <property type="molecule type" value="Genomic_DNA"/>
</dbReference>
<keyword evidence="1" id="KW-0812">Transmembrane</keyword>
<evidence type="ECO:0000313" key="2">
    <source>
        <dbReference type="EMBL" id="GJG59623.1"/>
    </source>
</evidence>
<keyword evidence="1" id="KW-1133">Transmembrane helix</keyword>
<feature type="transmembrane region" description="Helical" evidence="1">
    <location>
        <begin position="145"/>
        <end position="162"/>
    </location>
</feature>
<gene>
    <name evidence="2" type="ORF">PRLR5076_24740</name>
</gene>
<keyword evidence="1" id="KW-0472">Membrane</keyword>
<organism evidence="2 3">
    <name type="scientific">Prevotella lacticifex</name>
    <dbReference type="NCBI Taxonomy" id="2854755"/>
    <lineage>
        <taxon>Bacteria</taxon>
        <taxon>Pseudomonadati</taxon>
        <taxon>Bacteroidota</taxon>
        <taxon>Bacteroidia</taxon>
        <taxon>Bacteroidales</taxon>
        <taxon>Prevotellaceae</taxon>
        <taxon>Prevotella</taxon>
    </lineage>
</organism>
<sequence length="539" mass="61181">MNVGSFKPHKAMLSATSVGAWHRPIIAVCTLLFAVIIFCFYQFLYPYHFYYQEQNQLFLQTGEYLRHYFDKPAGLSRLVGDWLTQYYYYRFAGPVILSLAVTITGLAVRWSLSAAGMRRATWLAGLLVATLLFAFTWHYSYLLSSVLSVLFSLLLFCGAALLSRHIGNSICRYALLLLPMPLSFVLFGYGWMVCAVCLLILEASGRRRTGAAIALVSIFVMLLAVPATKRFYWLDAGDMYSWPGMGKIVKPEFDLETDFGAAAEYRLGNWDKVTAMVEATPSPTEGQLFFYNLVQAQRGNLPNVILKYPDNYLGTFEKIGPSTPLLTLKRINELYWALGDATFAERAALQALVFSPDNRNVGMIKRLAEVNIVSGDTKAADKYLRLLDKTAVYHSWALAAPHNPVYAAKKAMVNRKDTLRTSDNAHVIMMELLDSNPRNTVALDYILCSDLMLKDIANFKRDYDRYCMRNGVGRIFPVYQEALMIWLAGTGASQTTWEKYIKMPELIKRFSDYNAMRGNSAFSDTYWYWFDTHKAPEVK</sequence>
<reference evidence="2" key="1">
    <citation type="journal article" date="2022" name="Int. J. Syst. Evol. Microbiol.">
        <title>Prevotella lacticifex sp. nov., isolated from the rumen of cows.</title>
        <authorList>
            <person name="Shinkai T."/>
            <person name="Ikeyama N."/>
            <person name="Kumagai M."/>
            <person name="Ohmori H."/>
            <person name="Sakamoto M."/>
            <person name="Ohkuma M."/>
            <person name="Mitsumori M."/>
        </authorList>
    </citation>
    <scope>NUCLEOTIDE SEQUENCE</scope>
    <source>
        <strain evidence="2">R5076</strain>
    </source>
</reference>
<protein>
    <recommendedName>
        <fullName evidence="4">Transmembrane protein</fullName>
    </recommendedName>
</protein>
<dbReference type="InterPro" id="IPR045692">
    <property type="entry name" value="DUF6057"/>
</dbReference>
<accession>A0A9R1CBL9</accession>
<evidence type="ECO:0000313" key="3">
    <source>
        <dbReference type="Proteomes" id="UP000825483"/>
    </source>
</evidence>
<feature type="transmembrane region" description="Helical" evidence="1">
    <location>
        <begin position="207"/>
        <end position="225"/>
    </location>
</feature>
<feature type="transmembrane region" description="Helical" evidence="1">
    <location>
        <begin position="174"/>
        <end position="201"/>
    </location>
</feature>
<feature type="transmembrane region" description="Helical" evidence="1">
    <location>
        <begin position="120"/>
        <end position="139"/>
    </location>
</feature>
<feature type="transmembrane region" description="Helical" evidence="1">
    <location>
        <begin position="21"/>
        <end position="44"/>
    </location>
</feature>
<dbReference type="Proteomes" id="UP000825483">
    <property type="component" value="Unassembled WGS sequence"/>
</dbReference>
<evidence type="ECO:0008006" key="4">
    <source>
        <dbReference type="Google" id="ProtNLM"/>
    </source>
</evidence>
<name>A0A9R1CBL9_9BACT</name>
<evidence type="ECO:0000256" key="1">
    <source>
        <dbReference type="SAM" id="Phobius"/>
    </source>
</evidence>
<comment type="caution">
    <text evidence="2">The sequence shown here is derived from an EMBL/GenBank/DDBJ whole genome shotgun (WGS) entry which is preliminary data.</text>
</comment>
<feature type="transmembrane region" description="Helical" evidence="1">
    <location>
        <begin position="87"/>
        <end position="108"/>
    </location>
</feature>
<proteinExistence type="predicted"/>
<dbReference type="Pfam" id="PF19529">
    <property type="entry name" value="DUF6057"/>
    <property type="match status" value="1"/>
</dbReference>
<dbReference type="RefSeq" id="WP_223928674.1">
    <property type="nucleotide sequence ID" value="NZ_BPTU01000002.1"/>
</dbReference>
<dbReference type="AlphaFoldDB" id="A0A9R1CBL9"/>